<evidence type="ECO:0000313" key="1">
    <source>
        <dbReference type="Proteomes" id="UP000095286"/>
    </source>
</evidence>
<reference evidence="2" key="1">
    <citation type="submission" date="2016-11" db="UniProtKB">
        <authorList>
            <consortium name="WormBaseParasite"/>
        </authorList>
    </citation>
    <scope>IDENTIFICATION</scope>
    <source>
        <strain evidence="2">KR3021</strain>
    </source>
</reference>
<name>A0AC35TVY4_9BILA</name>
<accession>A0AC35TVY4</accession>
<proteinExistence type="predicted"/>
<dbReference type="WBParaSite" id="RSKR_0000485300.1">
    <property type="protein sequence ID" value="RSKR_0000485300.1"/>
    <property type="gene ID" value="RSKR_0000485300"/>
</dbReference>
<evidence type="ECO:0000313" key="2">
    <source>
        <dbReference type="WBParaSite" id="RSKR_0000485300.1"/>
    </source>
</evidence>
<organism evidence="1 2">
    <name type="scientific">Rhabditophanes sp. KR3021</name>
    <dbReference type="NCBI Taxonomy" id="114890"/>
    <lineage>
        <taxon>Eukaryota</taxon>
        <taxon>Metazoa</taxon>
        <taxon>Ecdysozoa</taxon>
        <taxon>Nematoda</taxon>
        <taxon>Chromadorea</taxon>
        <taxon>Rhabditida</taxon>
        <taxon>Tylenchina</taxon>
        <taxon>Panagrolaimomorpha</taxon>
        <taxon>Strongyloidoidea</taxon>
        <taxon>Alloionematidae</taxon>
        <taxon>Rhabditophanes</taxon>
    </lineage>
</organism>
<dbReference type="Proteomes" id="UP000095286">
    <property type="component" value="Unplaced"/>
</dbReference>
<protein>
    <submittedName>
        <fullName evidence="2">SH2 domain-containing protein</fullName>
    </submittedName>
</protein>
<sequence length="1410" mass="156730">MTRPSISAPILQQSKHHHQQPISTSSYNSSDSGAPDDEEVEIEVEELTPSVALDIQHPSTSRNQIVELLKKTIHNPMNPRAPSKGEINLSMTPSNAAQMGKGEVVLNNNIKVGNLEKIIMTHPIWYIRNIGRVEACNLLKDKGPGAFIVRSSTKIHSMALTIRLPTTFTTDNDHYLIETINGLVKLEGSPRSFKSLPLLIDYYCGHGEELHTRLEMPLAIQNCQSPGMLKSIALLGPDFWISDVAYLPSNDQPTMTPGINQNPMSSPSYATSSGYFTHNPDLFKAPYSSSTLNSSFYSSRGSPSSNTSLKSSALQSPRISSRSSSRTYKPTEKRTPSFLKSLFFGGSSSSVKDTTKKSSLNRSHSNQGQIPFTLQRPKDSHAAFNALAQCDYFTPFNNNALANGFEDRRRPTFKDDTLINDLYYQPPPRQISLSSGQLSKVNLKNEPPQNKKSSFLLNLKPVKINDTKNNLVSKKLNQPPSYFNSVRPKMHPSPNKTFGMSYQDNLMVPKCDNVKDEITYLSRVAEGSLRARQLAIQREISDITASITAKRLANHFEETRNCFDSGNDMKGPFGGGQKMLVQMTGKNGEKIKKVEASGVSTVAMRRGLNKAGSVETSKNMFTKFDENKKSEHALHRLSVPNLVDQKGEDYLDQHRAVTASVRALTAKIGRNQKTGELSTINEGLITPVVRRKQFSSPQKTLINHTTSLKEDPHSSIYHKVNIDPRQTTKLNVSPPLSSFPKSPQTSNKWCAVNAEMKSRQKIARLSPLSYGQGEGVGGSSSEYTPITDFGTRQSIISNTSDIILPTKDHQVVDEDSVSVAGTVFNEPWDSNIWENLLDLAKTVDSGSSNQVTPQVERATLNFDSAISTTNTITSLSQSSGSSMYSELSKPTSPHLKMHSGGNNKIPKSPNDNIILRIGNKMLDDTLKLVPVLPHQLSAGEEAKSFNRSRFSSIPNGDESLCVDMSESQTLYRKSVGVNKKGSFKNNNILNIKVDPAKDVSPIEESKAKIQMYIEHLSMDGNTIFGATLQRFIECTFEANETCPNTVIRNVRQFLNGMKNYLVKNGEKDLHEVIRVESTKLSQNCFLDIDAILETGLYKLLLKPVKNLLYRLSLNDGVMSREHKMVTANLIAIKNLSSEGLGLSSEMEYTGNMECLEMTKICFKKMQQHYSPFKKLDNFLRALEVCVETKASIESSTGMNLMFTSTPRTLPSSDDLIRIIMFMLAKGNAVTCDLDTWYMWELLPSRVLTSGDSAFYLTSLSSAIQLLKDPECMGRIKTDLDIQKCDRVDKSIYSTLGCLSPRMDVLTRVAVPDEQEGTIKYHTFPYVPHMSVGKLGRIIASRFSITFPDDHGLYILFDGYENRLNSNESLDEVIGTYRASNKNYLFAYKRHEAKIAWPTLAMNGGSVSVLN</sequence>